<feature type="transmembrane region" description="Helical" evidence="17">
    <location>
        <begin position="6"/>
        <end position="27"/>
    </location>
</feature>
<dbReference type="PANTHER" id="PTHR46552">
    <property type="entry name" value="NADH-UBIQUINONE OXIDOREDUCTASE CHAIN 2"/>
    <property type="match status" value="1"/>
</dbReference>
<evidence type="ECO:0000256" key="4">
    <source>
        <dbReference type="ARBA" id="ARBA00021008"/>
    </source>
</evidence>
<organism evidence="19">
    <name type="scientific">Corbicula fluminea</name>
    <name type="common">Asian freshwater clam</name>
    <name type="synonym">Tellina fluminea</name>
    <dbReference type="NCBI Taxonomy" id="45949"/>
    <lineage>
        <taxon>Eukaryota</taxon>
        <taxon>Metazoa</taxon>
        <taxon>Spiralia</taxon>
        <taxon>Lophotrochozoa</taxon>
        <taxon>Mollusca</taxon>
        <taxon>Bivalvia</taxon>
        <taxon>Autobranchia</taxon>
        <taxon>Heteroconchia</taxon>
        <taxon>Euheterodonta</taxon>
        <taxon>Imparidentia</taxon>
        <taxon>Neoheterodontei</taxon>
        <taxon>Venerida</taxon>
        <taxon>Cyrenoidea</taxon>
        <taxon>Cyrenidae</taxon>
        <taxon>Corbicula</taxon>
    </lineage>
</organism>
<feature type="transmembrane region" description="Helical" evidence="17">
    <location>
        <begin position="89"/>
        <end position="111"/>
    </location>
</feature>
<keyword evidence="5" id="KW-0813">Transport</keyword>
<evidence type="ECO:0000256" key="8">
    <source>
        <dbReference type="ARBA" id="ARBA00022792"/>
    </source>
</evidence>
<dbReference type="GO" id="GO:0008137">
    <property type="term" value="F:NADH dehydrogenase (ubiquinone) activity"/>
    <property type="evidence" value="ECO:0007669"/>
    <property type="project" value="UniProtKB-EC"/>
</dbReference>
<accession>A0A1B0ZD93</accession>
<evidence type="ECO:0000256" key="17">
    <source>
        <dbReference type="RuleBase" id="RU003403"/>
    </source>
</evidence>
<evidence type="ECO:0000256" key="6">
    <source>
        <dbReference type="ARBA" id="ARBA00022660"/>
    </source>
</evidence>
<gene>
    <name evidence="19" type="primary">ND2</name>
</gene>
<feature type="transmembrane region" description="Helical" evidence="17">
    <location>
        <begin position="34"/>
        <end position="54"/>
    </location>
</feature>
<keyword evidence="10 17" id="KW-0249">Electron transport</keyword>
<dbReference type="InterPro" id="IPR003917">
    <property type="entry name" value="NADH_UbQ_OxRdtase_chain2"/>
</dbReference>
<evidence type="ECO:0000256" key="15">
    <source>
        <dbReference type="ARBA" id="ARBA00023136"/>
    </source>
</evidence>
<evidence type="ECO:0000256" key="9">
    <source>
        <dbReference type="ARBA" id="ARBA00022967"/>
    </source>
</evidence>
<dbReference type="GO" id="GO:0006120">
    <property type="term" value="P:mitochondrial electron transport, NADH to ubiquinone"/>
    <property type="evidence" value="ECO:0007669"/>
    <property type="project" value="InterPro"/>
</dbReference>
<dbReference type="EC" id="7.1.1.2" evidence="3 17"/>
<proteinExistence type="inferred from homology"/>
<evidence type="ECO:0000256" key="3">
    <source>
        <dbReference type="ARBA" id="ARBA00012944"/>
    </source>
</evidence>
<evidence type="ECO:0000256" key="7">
    <source>
        <dbReference type="ARBA" id="ARBA00022692"/>
    </source>
</evidence>
<keyword evidence="13 17" id="KW-0830">Ubiquinone</keyword>
<keyword evidence="9 17" id="KW-1278">Translocase</keyword>
<evidence type="ECO:0000256" key="14">
    <source>
        <dbReference type="ARBA" id="ARBA00023128"/>
    </source>
</evidence>
<evidence type="ECO:0000256" key="11">
    <source>
        <dbReference type="ARBA" id="ARBA00022989"/>
    </source>
</evidence>
<keyword evidence="6 17" id="KW-0679">Respiratory chain</keyword>
<dbReference type="AlphaFoldDB" id="A0A1B0ZD93"/>
<geneLocation type="mitochondrion" evidence="19"/>
<feature type="transmembrane region" description="Helical" evidence="17">
    <location>
        <begin position="285"/>
        <end position="304"/>
    </location>
</feature>
<dbReference type="PRINTS" id="PR01436">
    <property type="entry name" value="NADHDHGNASE2"/>
</dbReference>
<comment type="catalytic activity">
    <reaction evidence="16 17">
        <text>a ubiquinone + NADH + 5 H(+)(in) = a ubiquinol + NAD(+) + 4 H(+)(out)</text>
        <dbReference type="Rhea" id="RHEA:29091"/>
        <dbReference type="Rhea" id="RHEA-COMP:9565"/>
        <dbReference type="Rhea" id="RHEA-COMP:9566"/>
        <dbReference type="ChEBI" id="CHEBI:15378"/>
        <dbReference type="ChEBI" id="CHEBI:16389"/>
        <dbReference type="ChEBI" id="CHEBI:17976"/>
        <dbReference type="ChEBI" id="CHEBI:57540"/>
        <dbReference type="ChEBI" id="CHEBI:57945"/>
        <dbReference type="EC" id="7.1.1.2"/>
    </reaction>
</comment>
<feature type="transmembrane region" description="Helical" evidence="17">
    <location>
        <begin position="155"/>
        <end position="178"/>
    </location>
</feature>
<dbReference type="PANTHER" id="PTHR46552:SF1">
    <property type="entry name" value="NADH-UBIQUINONE OXIDOREDUCTASE CHAIN 2"/>
    <property type="match status" value="1"/>
</dbReference>
<evidence type="ECO:0000256" key="5">
    <source>
        <dbReference type="ARBA" id="ARBA00022448"/>
    </source>
</evidence>
<evidence type="ECO:0000256" key="12">
    <source>
        <dbReference type="ARBA" id="ARBA00023027"/>
    </source>
</evidence>
<evidence type="ECO:0000256" key="2">
    <source>
        <dbReference type="ARBA" id="ARBA00007012"/>
    </source>
</evidence>
<dbReference type="InterPro" id="IPR001750">
    <property type="entry name" value="ND/Mrp_TM"/>
</dbReference>
<feature type="transmembrane region" description="Helical" evidence="17">
    <location>
        <begin position="198"/>
        <end position="224"/>
    </location>
</feature>
<evidence type="ECO:0000256" key="16">
    <source>
        <dbReference type="ARBA" id="ARBA00049551"/>
    </source>
</evidence>
<dbReference type="EMBL" id="KX254564">
    <property type="protein sequence ID" value="ANP25579.1"/>
    <property type="molecule type" value="Genomic_DNA"/>
</dbReference>
<feature type="transmembrane region" description="Helical" evidence="17">
    <location>
        <begin position="316"/>
        <end position="339"/>
    </location>
</feature>
<evidence type="ECO:0000259" key="18">
    <source>
        <dbReference type="Pfam" id="PF00361"/>
    </source>
</evidence>
<evidence type="ECO:0000256" key="10">
    <source>
        <dbReference type="ARBA" id="ARBA00022982"/>
    </source>
</evidence>
<keyword evidence="8 17" id="KW-0999">Mitochondrion inner membrane</keyword>
<feature type="domain" description="NADH:quinone oxidoreductase/Mrp antiporter transmembrane" evidence="18">
    <location>
        <begin position="87"/>
        <end position="280"/>
    </location>
</feature>
<evidence type="ECO:0000313" key="19">
    <source>
        <dbReference type="EMBL" id="ANP25579.1"/>
    </source>
</evidence>
<reference evidence="19" key="1">
    <citation type="submission" date="2016-05" db="EMBL/GenBank/DDBJ databases">
        <authorList>
            <person name="Lavstsen T."/>
            <person name="Jespersen J.S."/>
        </authorList>
    </citation>
    <scope>NUCLEOTIDE SEQUENCE</scope>
</reference>
<sequence>MVFTLVPSLASWLSFFMLGLGIFWSLCSASIFGAWVAMELSFIGVVGLLGGSSYDESESLVKYFVVQVIGSSLLMASIVFLLSGCFLSLVEVVFLLGLFLKLGLFPFHFWVPSVMSGLTWLGCFIVSVVQKIIPMWFLANFCISSFGFSMVEFSSVLTCLMGCVGGLMVLHFRVLLGYSSLVHMGFMAMMSLESMISFFVYYIVYFIVNAGLMLSLWCVSVYSFFDLLKSKSGNSFVWISLYLLSLAGVPPFVGSFVKVVFLLKVWLVFPMICVVLLVSSAVSMFFYLSFFMGLYFSLGGSFFASNYSLGLVSKNFILLLMSLVINVVVSVVLFSMVGLM</sequence>
<feature type="transmembrane region" description="Helical" evidence="17">
    <location>
        <begin position="60"/>
        <end position="82"/>
    </location>
</feature>
<keyword evidence="11 17" id="KW-1133">Transmembrane helix</keyword>
<keyword evidence="15 17" id="KW-0472">Membrane</keyword>
<evidence type="ECO:0000256" key="13">
    <source>
        <dbReference type="ARBA" id="ARBA00023075"/>
    </source>
</evidence>
<keyword evidence="14 17" id="KW-0496">Mitochondrion</keyword>
<feature type="transmembrane region" description="Helical" evidence="17">
    <location>
        <begin position="117"/>
        <end position="143"/>
    </location>
</feature>
<name>A0A1B0ZD93_CORFM</name>
<keyword evidence="12 17" id="KW-0520">NAD</keyword>
<dbReference type="InterPro" id="IPR050175">
    <property type="entry name" value="Complex_I_Subunit_2"/>
</dbReference>
<comment type="subcellular location">
    <subcellularLocation>
        <location evidence="1 17">Mitochondrion inner membrane</location>
        <topology evidence="1 17">Multi-pass membrane protein</topology>
    </subcellularLocation>
</comment>
<keyword evidence="7 17" id="KW-0812">Transmembrane</keyword>
<feature type="transmembrane region" description="Helical" evidence="17">
    <location>
        <begin position="259"/>
        <end position="278"/>
    </location>
</feature>
<evidence type="ECO:0000256" key="1">
    <source>
        <dbReference type="ARBA" id="ARBA00004448"/>
    </source>
</evidence>
<dbReference type="GO" id="GO:0005743">
    <property type="term" value="C:mitochondrial inner membrane"/>
    <property type="evidence" value="ECO:0007669"/>
    <property type="project" value="UniProtKB-SubCell"/>
</dbReference>
<dbReference type="Pfam" id="PF00361">
    <property type="entry name" value="Proton_antipo_M"/>
    <property type="match status" value="1"/>
</dbReference>
<feature type="transmembrane region" description="Helical" evidence="17">
    <location>
        <begin position="236"/>
        <end position="253"/>
    </location>
</feature>
<comment type="function">
    <text evidence="17">Core subunit of the mitochondrial membrane respiratory chain NADH dehydrogenase (Complex I) which catalyzes electron transfer from NADH through the respiratory chain, using ubiquinone as an electron acceptor. Essential for the catalytic activity and assembly of complex I.</text>
</comment>
<protein>
    <recommendedName>
        <fullName evidence="4 17">NADH-ubiquinone oxidoreductase chain 2</fullName>
        <ecNumber evidence="3 17">7.1.1.2</ecNumber>
    </recommendedName>
</protein>
<comment type="similarity">
    <text evidence="2 17">Belongs to the complex I subunit 2 family.</text>
</comment>